<dbReference type="HOGENOM" id="CLU_1940961_0_0_1"/>
<reference evidence="3" key="1">
    <citation type="journal article" date="2013" name="Science">
        <title>The Amborella genome and the evolution of flowering plants.</title>
        <authorList>
            <consortium name="Amborella Genome Project"/>
        </authorList>
    </citation>
    <scope>NUCLEOTIDE SEQUENCE [LARGE SCALE GENOMIC DNA]</scope>
</reference>
<keyword evidence="3" id="KW-1185">Reference proteome</keyword>
<evidence type="ECO:0000256" key="1">
    <source>
        <dbReference type="SAM" id="MobiDB-lite"/>
    </source>
</evidence>
<dbReference type="Gramene" id="ERN17725">
    <property type="protein sequence ID" value="ERN17725"/>
    <property type="gene ID" value="AMTR_s00047p00042320"/>
</dbReference>
<dbReference type="Proteomes" id="UP000017836">
    <property type="component" value="Unassembled WGS sequence"/>
</dbReference>
<sequence length="129" mass="13339">MTADHEVASPVHEVGESAPSELVEASEDASGAADEGPVTVQGEELGVTEASEPHKAAAADEGPRIVGEEEPIPFEQSDAIVPNTKDEDVGNGGSNASQGERSDERSQQPVEVAPDDMDDGVRDEGLDTC</sequence>
<gene>
    <name evidence="2" type="ORF">AMTR_s00047p00042320</name>
</gene>
<organism evidence="2 3">
    <name type="scientific">Amborella trichopoda</name>
    <dbReference type="NCBI Taxonomy" id="13333"/>
    <lineage>
        <taxon>Eukaryota</taxon>
        <taxon>Viridiplantae</taxon>
        <taxon>Streptophyta</taxon>
        <taxon>Embryophyta</taxon>
        <taxon>Tracheophyta</taxon>
        <taxon>Spermatophyta</taxon>
        <taxon>Magnoliopsida</taxon>
        <taxon>Amborellales</taxon>
        <taxon>Amborellaceae</taxon>
        <taxon>Amborella</taxon>
    </lineage>
</organism>
<proteinExistence type="predicted"/>
<dbReference type="AlphaFoldDB" id="U5D659"/>
<protein>
    <submittedName>
        <fullName evidence="2">Uncharacterized protein</fullName>
    </submittedName>
</protein>
<feature type="compositionally biased region" description="Basic and acidic residues" evidence="1">
    <location>
        <begin position="119"/>
        <end position="129"/>
    </location>
</feature>
<name>U5D659_AMBTC</name>
<feature type="compositionally biased region" description="Basic and acidic residues" evidence="1">
    <location>
        <begin position="51"/>
        <end position="67"/>
    </location>
</feature>
<evidence type="ECO:0000313" key="3">
    <source>
        <dbReference type="Proteomes" id="UP000017836"/>
    </source>
</evidence>
<dbReference type="EMBL" id="KI392311">
    <property type="protein sequence ID" value="ERN17725.1"/>
    <property type="molecule type" value="Genomic_DNA"/>
</dbReference>
<accession>U5D659</accession>
<feature type="region of interest" description="Disordered" evidence="1">
    <location>
        <begin position="1"/>
        <end position="129"/>
    </location>
</feature>
<evidence type="ECO:0000313" key="2">
    <source>
        <dbReference type="EMBL" id="ERN17725.1"/>
    </source>
</evidence>